<evidence type="ECO:0000256" key="12">
    <source>
        <dbReference type="ARBA" id="ARBA00025198"/>
    </source>
</evidence>
<keyword evidence="10 16" id="KW-0472">Membrane</keyword>
<evidence type="ECO:0000256" key="16">
    <source>
        <dbReference type="HAMAP-Rule" id="MF_01398"/>
    </source>
</evidence>
<evidence type="ECO:0000256" key="10">
    <source>
        <dbReference type="ARBA" id="ARBA00023136"/>
    </source>
</evidence>
<evidence type="ECO:0000256" key="9">
    <source>
        <dbReference type="ARBA" id="ARBA00023065"/>
    </source>
</evidence>
<evidence type="ECO:0000256" key="6">
    <source>
        <dbReference type="ARBA" id="ARBA00022692"/>
    </source>
</evidence>
<comment type="similarity">
    <text evidence="1 16 17">Belongs to the ATPase B chain family.</text>
</comment>
<accession>A0A450UP91</accession>
<protein>
    <recommendedName>
        <fullName evidence="16">ATP synthase subunit b</fullName>
    </recommendedName>
    <alternativeName>
        <fullName evidence="16">ATP synthase F(0) sector subunit b</fullName>
    </alternativeName>
    <alternativeName>
        <fullName evidence="16">ATPase subunit I</fullName>
    </alternativeName>
    <alternativeName>
        <fullName evidence="16">F-type ATPase subunit b</fullName>
        <shortName evidence="16">F-ATPase subunit b</shortName>
    </alternativeName>
</protein>
<evidence type="ECO:0000256" key="14">
    <source>
        <dbReference type="ARBA" id="ARBA00026054"/>
    </source>
</evidence>
<evidence type="ECO:0000256" key="3">
    <source>
        <dbReference type="ARBA" id="ARBA00022475"/>
    </source>
</evidence>
<keyword evidence="18" id="KW-0175">Coiled coil</keyword>
<organism evidence="19">
    <name type="scientific">Candidatus Kentrum sp. LFY</name>
    <dbReference type="NCBI Taxonomy" id="2126342"/>
    <lineage>
        <taxon>Bacteria</taxon>
        <taxon>Pseudomonadati</taxon>
        <taxon>Pseudomonadota</taxon>
        <taxon>Gammaproteobacteria</taxon>
        <taxon>Candidatus Kentrum</taxon>
    </lineage>
</organism>
<dbReference type="GO" id="GO:0005886">
    <property type="term" value="C:plasma membrane"/>
    <property type="evidence" value="ECO:0007669"/>
    <property type="project" value="UniProtKB-SubCell"/>
</dbReference>
<keyword evidence="6 16" id="KW-0812">Transmembrane</keyword>
<dbReference type="HAMAP" id="MF_01398">
    <property type="entry name" value="ATP_synth_b_bprime"/>
    <property type="match status" value="1"/>
</dbReference>
<dbReference type="GO" id="GO:0012505">
    <property type="term" value="C:endomembrane system"/>
    <property type="evidence" value="ECO:0007669"/>
    <property type="project" value="UniProtKB-SubCell"/>
</dbReference>
<evidence type="ECO:0000256" key="4">
    <source>
        <dbReference type="ARBA" id="ARBA00022519"/>
    </source>
</evidence>
<evidence type="ECO:0000256" key="15">
    <source>
        <dbReference type="ARBA" id="ARBA00037847"/>
    </source>
</evidence>
<proteinExistence type="inferred from homology"/>
<evidence type="ECO:0000313" key="19">
    <source>
        <dbReference type="EMBL" id="VFJ94329.1"/>
    </source>
</evidence>
<feature type="coiled-coil region" evidence="18">
    <location>
        <begin position="96"/>
        <end position="149"/>
    </location>
</feature>
<evidence type="ECO:0000256" key="17">
    <source>
        <dbReference type="RuleBase" id="RU003848"/>
    </source>
</evidence>
<dbReference type="PANTHER" id="PTHR33445">
    <property type="entry name" value="ATP SYNTHASE SUBUNIT B', CHLOROPLASTIC"/>
    <property type="match status" value="1"/>
</dbReference>
<comment type="function">
    <text evidence="12 16">F(1)F(0) ATP synthase produces ATP from ADP in the presence of a proton or sodium gradient. F-type ATPases consist of two structural domains, F(1) containing the extramembraneous catalytic core and F(0) containing the membrane proton channel, linked together by a central stalk and a peripheral stalk. During catalysis, ATP synthesis in the catalytic domain of F(1) is coupled via a rotary mechanism of the central stalk subunits to proton translocation.</text>
</comment>
<dbReference type="Pfam" id="PF00430">
    <property type="entry name" value="ATP-synt_B"/>
    <property type="match status" value="1"/>
</dbReference>
<comment type="subunit">
    <text evidence="16">F-type ATPases have 2 components, F(1) - the catalytic core - and F(0) - the membrane proton channel. F(1) has five subunits: alpha(3), beta(3), gamma(1), delta(1), epsilon(1). F(0) has three main subunits: a(1), b(2) and c(10-14). The alpha and beta chains form an alternating ring which encloses part of the gamma chain. F(1) is attached to F(0) by a central stalk formed by the gamma and epsilon chains, while a peripheral stalk is formed by the delta and b chains.</text>
</comment>
<feature type="transmembrane region" description="Helical" evidence="16">
    <location>
        <begin position="20"/>
        <end position="40"/>
    </location>
</feature>
<dbReference type="SUPFAM" id="SSF81573">
    <property type="entry name" value="F1F0 ATP synthase subunit B, membrane domain"/>
    <property type="match status" value="1"/>
</dbReference>
<keyword evidence="8 16" id="KW-1133">Transmembrane helix</keyword>
<evidence type="ECO:0000256" key="2">
    <source>
        <dbReference type="ARBA" id="ARBA00022448"/>
    </source>
</evidence>
<dbReference type="InterPro" id="IPR005864">
    <property type="entry name" value="ATP_synth_F0_bsu_bac"/>
</dbReference>
<evidence type="ECO:0000256" key="5">
    <source>
        <dbReference type="ARBA" id="ARBA00022547"/>
    </source>
</evidence>
<dbReference type="GO" id="GO:0046933">
    <property type="term" value="F:proton-transporting ATP synthase activity, rotational mechanism"/>
    <property type="evidence" value="ECO:0007669"/>
    <property type="project" value="UniProtKB-UniRule"/>
</dbReference>
<evidence type="ECO:0000256" key="1">
    <source>
        <dbReference type="ARBA" id="ARBA00005513"/>
    </source>
</evidence>
<keyword evidence="7 16" id="KW-0375">Hydrogen ion transport</keyword>
<dbReference type="PANTHER" id="PTHR33445:SF1">
    <property type="entry name" value="ATP SYNTHASE SUBUNIT B"/>
    <property type="match status" value="1"/>
</dbReference>
<sequence>MLWLKNSNTSGSIGFGGENVNLTATLVGQIIVFGVLVWFVKQFLWEPILHVLDDRGKRIADGLAAAERGYHEKELAERRAKRIIRDAKEQASSIINQAHKRANEILENSKGNARAEGKRLITAAHLEIEQEINQAREELRKEVREITLMGVEQILMREVDSRTHNEIFEKLTSKL</sequence>
<dbReference type="InterPro" id="IPR050059">
    <property type="entry name" value="ATP_synthase_B_chain"/>
</dbReference>
<dbReference type="EMBL" id="CAADFH010000039">
    <property type="protein sequence ID" value="VFJ94329.1"/>
    <property type="molecule type" value="Genomic_DNA"/>
</dbReference>
<keyword evidence="11 16" id="KW-0066">ATP synthesis</keyword>
<keyword evidence="3 16" id="KW-1003">Cell membrane</keyword>
<keyword evidence="4" id="KW-0997">Cell inner membrane</keyword>
<dbReference type="NCBIfam" id="NF004411">
    <property type="entry name" value="PRK05759.1-2"/>
    <property type="match status" value="1"/>
</dbReference>
<evidence type="ECO:0000256" key="11">
    <source>
        <dbReference type="ARBA" id="ARBA00023310"/>
    </source>
</evidence>
<keyword evidence="2 16" id="KW-0813">Transport</keyword>
<keyword evidence="9 16" id="KW-0406">Ion transport</keyword>
<dbReference type="GO" id="GO:0046961">
    <property type="term" value="F:proton-transporting ATPase activity, rotational mechanism"/>
    <property type="evidence" value="ECO:0007669"/>
    <property type="project" value="TreeGrafter"/>
</dbReference>
<evidence type="ECO:0000256" key="7">
    <source>
        <dbReference type="ARBA" id="ARBA00022781"/>
    </source>
</evidence>
<dbReference type="InterPro" id="IPR028987">
    <property type="entry name" value="ATP_synth_B-like_membr_sf"/>
</dbReference>
<gene>
    <name evidence="16" type="primary">atpF</name>
    <name evidence="19" type="ORF">BECKLFY1418A_GA0070994_10396</name>
</gene>
<dbReference type="InterPro" id="IPR002146">
    <property type="entry name" value="ATP_synth_b/b'su_bac/chlpt"/>
</dbReference>
<comment type="subcellular location">
    <subcellularLocation>
        <location evidence="16">Cell membrane</location>
        <topology evidence="16">Single-pass membrane protein</topology>
    </subcellularLocation>
    <subcellularLocation>
        <location evidence="15">Endomembrane system</location>
        <topology evidence="15">Single-pass membrane protein</topology>
    </subcellularLocation>
</comment>
<reference evidence="19" key="1">
    <citation type="submission" date="2019-02" db="EMBL/GenBank/DDBJ databases">
        <authorList>
            <person name="Gruber-Vodicka R. H."/>
            <person name="Seah K. B. B."/>
        </authorList>
    </citation>
    <scope>NUCLEOTIDE SEQUENCE</scope>
    <source>
        <strain evidence="19">BECK_M6</strain>
    </source>
</reference>
<dbReference type="AlphaFoldDB" id="A0A450UP91"/>
<dbReference type="Gene3D" id="1.20.5.620">
    <property type="entry name" value="F1F0 ATP synthase subunit B, membrane domain"/>
    <property type="match status" value="1"/>
</dbReference>
<evidence type="ECO:0000256" key="18">
    <source>
        <dbReference type="SAM" id="Coils"/>
    </source>
</evidence>
<name>A0A450UP91_9GAMM</name>
<dbReference type="NCBIfam" id="TIGR01144">
    <property type="entry name" value="ATP_synt_b"/>
    <property type="match status" value="1"/>
</dbReference>
<dbReference type="GO" id="GO:0045259">
    <property type="term" value="C:proton-transporting ATP synthase complex"/>
    <property type="evidence" value="ECO:0007669"/>
    <property type="project" value="UniProtKB-KW"/>
</dbReference>
<comment type="subunit">
    <text evidence="14">F-type ATPases have 2 components, F(1) - the catalytic core - and F(0) - the membrane proton channel. F(1) has five subunits: alpha(3), beta(3), gamma(1), delta(1), epsilon(1). F(0) has four main subunits: a(1), b(2) and c(10-14). The alpha and beta chains form an alternating ring which encloses part of the gamma chain. F(1) is attached to F(0) by a central stalk formed by the gamma and epsilon chains, while a peripheral stalk is formed by the delta and b chains.</text>
</comment>
<evidence type="ECO:0000256" key="13">
    <source>
        <dbReference type="ARBA" id="ARBA00025614"/>
    </source>
</evidence>
<keyword evidence="5 16" id="KW-0138">CF(0)</keyword>
<evidence type="ECO:0000256" key="8">
    <source>
        <dbReference type="ARBA" id="ARBA00022989"/>
    </source>
</evidence>
<comment type="function">
    <text evidence="13">Component of the F(0) channel, it forms part of the peripheral stalk, linking F(1) to F(0). The b'-subunit is a diverged and duplicated form of b found in plants and photosynthetic bacteria.</text>
</comment>
<dbReference type="CDD" id="cd06503">
    <property type="entry name" value="ATP-synt_Fo_b"/>
    <property type="match status" value="1"/>
</dbReference>
<dbReference type="FunFam" id="1.20.5.620:FF:000001">
    <property type="entry name" value="ATP synthase subunit b"/>
    <property type="match status" value="1"/>
</dbReference>